<accession>A0A9D2JGM7</accession>
<dbReference type="SUPFAM" id="SSF64307">
    <property type="entry name" value="SirA-like"/>
    <property type="match status" value="1"/>
</dbReference>
<evidence type="ECO:0000313" key="4">
    <source>
        <dbReference type="Proteomes" id="UP000824031"/>
    </source>
</evidence>
<feature type="domain" description="UPF0033" evidence="2">
    <location>
        <begin position="2"/>
        <end position="68"/>
    </location>
</feature>
<name>A0A9D2JGM7_9FIRM</name>
<protein>
    <submittedName>
        <fullName evidence="3">Sulfurtransferase TusA family protein</fullName>
    </submittedName>
</protein>
<dbReference type="EMBL" id="DXBO01000150">
    <property type="protein sequence ID" value="HIZ49146.1"/>
    <property type="molecule type" value="Genomic_DNA"/>
</dbReference>
<dbReference type="Pfam" id="PF01206">
    <property type="entry name" value="TusA"/>
    <property type="match status" value="1"/>
</dbReference>
<dbReference type="PANTHER" id="PTHR33279:SF6">
    <property type="entry name" value="SULFUR CARRIER PROTEIN YEDF-RELATED"/>
    <property type="match status" value="1"/>
</dbReference>
<comment type="caution">
    <text evidence="3">The sequence shown here is derived from an EMBL/GenBank/DDBJ whole genome shotgun (WGS) entry which is preliminary data.</text>
</comment>
<evidence type="ECO:0000256" key="1">
    <source>
        <dbReference type="ARBA" id="ARBA00008984"/>
    </source>
</evidence>
<dbReference type="Proteomes" id="UP000824031">
    <property type="component" value="Unassembled WGS sequence"/>
</dbReference>
<evidence type="ECO:0000259" key="2">
    <source>
        <dbReference type="Pfam" id="PF01206"/>
    </source>
</evidence>
<dbReference type="CDD" id="cd03421">
    <property type="entry name" value="SirA_like_N"/>
    <property type="match status" value="1"/>
</dbReference>
<dbReference type="Gene3D" id="3.30.110.40">
    <property type="entry name" value="TusA-like domain"/>
    <property type="match status" value="1"/>
</dbReference>
<dbReference type="AlphaFoldDB" id="A0A9D2JGM7"/>
<dbReference type="InterPro" id="IPR036868">
    <property type="entry name" value="TusA-like_sf"/>
</dbReference>
<gene>
    <name evidence="3" type="ORF">H9810_10525</name>
</gene>
<proteinExistence type="inferred from homology"/>
<sequence length="69" mass="7592">MIDARGLSCPMPVVMVQKAVQSDAPATLEVLLDNPCSVENVTRFATNSGYKVEVHPADEDEYRLVLTKQ</sequence>
<dbReference type="InterPro" id="IPR001455">
    <property type="entry name" value="TusA-like"/>
</dbReference>
<organism evidence="3 4">
    <name type="scientific">Candidatus Gemmiger excrementavium</name>
    <dbReference type="NCBI Taxonomy" id="2838608"/>
    <lineage>
        <taxon>Bacteria</taxon>
        <taxon>Bacillati</taxon>
        <taxon>Bacillota</taxon>
        <taxon>Clostridia</taxon>
        <taxon>Eubacteriales</taxon>
        <taxon>Gemmiger</taxon>
    </lineage>
</organism>
<dbReference type="PANTHER" id="PTHR33279">
    <property type="entry name" value="SULFUR CARRIER PROTEIN YEDF-RELATED"/>
    <property type="match status" value="1"/>
</dbReference>
<reference evidence="3" key="1">
    <citation type="journal article" date="2021" name="PeerJ">
        <title>Extensive microbial diversity within the chicken gut microbiome revealed by metagenomics and culture.</title>
        <authorList>
            <person name="Gilroy R."/>
            <person name="Ravi A."/>
            <person name="Getino M."/>
            <person name="Pursley I."/>
            <person name="Horton D.L."/>
            <person name="Alikhan N.F."/>
            <person name="Baker D."/>
            <person name="Gharbi K."/>
            <person name="Hall N."/>
            <person name="Watson M."/>
            <person name="Adriaenssens E.M."/>
            <person name="Foster-Nyarko E."/>
            <person name="Jarju S."/>
            <person name="Secka A."/>
            <person name="Antonio M."/>
            <person name="Oren A."/>
            <person name="Chaudhuri R.R."/>
            <person name="La Ragione R."/>
            <person name="Hildebrand F."/>
            <person name="Pallen M.J."/>
        </authorList>
    </citation>
    <scope>NUCLEOTIDE SEQUENCE</scope>
    <source>
        <strain evidence="3">3436</strain>
    </source>
</reference>
<comment type="similarity">
    <text evidence="1">Belongs to the sulfur carrier protein TusA family.</text>
</comment>
<evidence type="ECO:0000313" key="3">
    <source>
        <dbReference type="EMBL" id="HIZ49146.1"/>
    </source>
</evidence>
<reference evidence="3" key="2">
    <citation type="submission" date="2021-04" db="EMBL/GenBank/DDBJ databases">
        <authorList>
            <person name="Gilroy R."/>
        </authorList>
    </citation>
    <scope>NUCLEOTIDE SEQUENCE</scope>
    <source>
        <strain evidence="3">3436</strain>
    </source>
</reference>